<gene>
    <name evidence="7" type="ORF">I6N96_17185</name>
</gene>
<dbReference type="RefSeq" id="WP_209558803.1">
    <property type="nucleotide sequence ID" value="NZ_JAEDXU010000011.1"/>
</dbReference>
<dbReference type="InterPro" id="IPR036196">
    <property type="entry name" value="Ptyr_pPase_sf"/>
</dbReference>
<dbReference type="InterPro" id="IPR023485">
    <property type="entry name" value="Ptyr_pPase"/>
</dbReference>
<dbReference type="EMBL" id="JAEDXU010000011">
    <property type="protein sequence ID" value="MBP1048028.1"/>
    <property type="molecule type" value="Genomic_DNA"/>
</dbReference>
<proteinExistence type="inferred from homology"/>
<evidence type="ECO:0000256" key="5">
    <source>
        <dbReference type="ARBA" id="ARBA00051722"/>
    </source>
</evidence>
<organism evidence="7 8">
    <name type="scientific">Enterococcus larvae</name>
    <dbReference type="NCBI Taxonomy" id="2794352"/>
    <lineage>
        <taxon>Bacteria</taxon>
        <taxon>Bacillati</taxon>
        <taxon>Bacillota</taxon>
        <taxon>Bacilli</taxon>
        <taxon>Lactobacillales</taxon>
        <taxon>Enterococcaceae</taxon>
        <taxon>Enterococcus</taxon>
    </lineage>
</organism>
<keyword evidence="8" id="KW-1185">Reference proteome</keyword>
<dbReference type="Gene3D" id="3.40.50.2300">
    <property type="match status" value="1"/>
</dbReference>
<name>A0ABS4CNE8_9ENTE</name>
<dbReference type="PANTHER" id="PTHR11717:SF7">
    <property type="entry name" value="LOW MOLECULAR WEIGHT PHOSPHOTYROSINE PROTEIN PHOSPHATASE"/>
    <property type="match status" value="1"/>
</dbReference>
<keyword evidence="4" id="KW-0904">Protein phosphatase</keyword>
<sequence>MKQVLFVCLGNICRSPMAEAVMRQKVTQEGLENEILVASGATSRWEEGNPPHSGTQKILKKHQISVNGMYSTPVTQQDFQTYDFIIGMDHNNVADLKRMAPTDWDGEILLFMSVVEGHEGEAVPDPYYTGDFDQTYRMVDQGTDAWLNVFQASN</sequence>
<comment type="caution">
    <text evidence="7">The sequence shown here is derived from an EMBL/GenBank/DDBJ whole genome shotgun (WGS) entry which is preliminary data.</text>
</comment>
<accession>A0ABS4CNE8</accession>
<dbReference type="SMART" id="SM00226">
    <property type="entry name" value="LMWPc"/>
    <property type="match status" value="1"/>
</dbReference>
<dbReference type="EC" id="3.1.3.48" evidence="2"/>
<evidence type="ECO:0000256" key="4">
    <source>
        <dbReference type="ARBA" id="ARBA00022912"/>
    </source>
</evidence>
<evidence type="ECO:0000313" key="8">
    <source>
        <dbReference type="Proteomes" id="UP000673375"/>
    </source>
</evidence>
<evidence type="ECO:0000256" key="3">
    <source>
        <dbReference type="ARBA" id="ARBA00022801"/>
    </source>
</evidence>
<comment type="catalytic activity">
    <reaction evidence="5">
        <text>O-phospho-L-tyrosyl-[protein] + H2O = L-tyrosyl-[protein] + phosphate</text>
        <dbReference type="Rhea" id="RHEA:10684"/>
        <dbReference type="Rhea" id="RHEA-COMP:10136"/>
        <dbReference type="Rhea" id="RHEA-COMP:20101"/>
        <dbReference type="ChEBI" id="CHEBI:15377"/>
        <dbReference type="ChEBI" id="CHEBI:43474"/>
        <dbReference type="ChEBI" id="CHEBI:46858"/>
        <dbReference type="ChEBI" id="CHEBI:61978"/>
        <dbReference type="EC" id="3.1.3.48"/>
    </reaction>
</comment>
<evidence type="ECO:0000313" key="7">
    <source>
        <dbReference type="EMBL" id="MBP1048028.1"/>
    </source>
</evidence>
<dbReference type="PRINTS" id="PR00719">
    <property type="entry name" value="LMWPTPASE"/>
</dbReference>
<dbReference type="Pfam" id="PF01451">
    <property type="entry name" value="LMWPc"/>
    <property type="match status" value="1"/>
</dbReference>
<evidence type="ECO:0000256" key="2">
    <source>
        <dbReference type="ARBA" id="ARBA00013064"/>
    </source>
</evidence>
<dbReference type="CDD" id="cd16343">
    <property type="entry name" value="LMWPTP"/>
    <property type="match status" value="1"/>
</dbReference>
<feature type="domain" description="Phosphotyrosine protein phosphatase I" evidence="6">
    <location>
        <begin position="2"/>
        <end position="149"/>
    </location>
</feature>
<keyword evidence="3" id="KW-0378">Hydrolase</keyword>
<protein>
    <recommendedName>
        <fullName evidence="2">protein-tyrosine-phosphatase</fullName>
        <ecNumber evidence="2">3.1.3.48</ecNumber>
    </recommendedName>
</protein>
<dbReference type="PANTHER" id="PTHR11717">
    <property type="entry name" value="LOW MOLECULAR WEIGHT PROTEIN TYROSINE PHOSPHATASE"/>
    <property type="match status" value="1"/>
</dbReference>
<comment type="similarity">
    <text evidence="1">Belongs to the low molecular weight phosphotyrosine protein phosphatase family.</text>
</comment>
<dbReference type="Proteomes" id="UP000673375">
    <property type="component" value="Unassembled WGS sequence"/>
</dbReference>
<reference evidence="7 8" key="1">
    <citation type="submission" date="2020-12" db="EMBL/GenBank/DDBJ databases">
        <title>Vagococcus allomyrinae sp. nov. and Enterococcus lavae sp. nov., isolated from the larvae of Allomyrina dichotoma.</title>
        <authorList>
            <person name="Lee S.D."/>
        </authorList>
    </citation>
    <scope>NUCLEOTIDE SEQUENCE [LARGE SCALE GENOMIC DNA]</scope>
    <source>
        <strain evidence="7 8">BWM-S5</strain>
    </source>
</reference>
<dbReference type="InterPro" id="IPR050438">
    <property type="entry name" value="LMW_PTPase"/>
</dbReference>
<evidence type="ECO:0000259" key="6">
    <source>
        <dbReference type="SMART" id="SM00226"/>
    </source>
</evidence>
<dbReference type="InterPro" id="IPR017867">
    <property type="entry name" value="Tyr_phospatase_low_mol_wt"/>
</dbReference>
<evidence type="ECO:0000256" key="1">
    <source>
        <dbReference type="ARBA" id="ARBA00011063"/>
    </source>
</evidence>
<dbReference type="SUPFAM" id="SSF52788">
    <property type="entry name" value="Phosphotyrosine protein phosphatases I"/>
    <property type="match status" value="1"/>
</dbReference>